<keyword evidence="2" id="KW-1185">Reference proteome</keyword>
<sequence>MSEVERAIVKSSLGFSLKFGTTGIDKNRKVPGLAYADDIVQMAETPRDMQALLNICAAEIEKQGLRYNAKKTTVIQLACVALGNETLTLSRNVLEVASSRKCLGVTLHSGGDIYGQHEEIIR</sequence>
<reference evidence="1" key="1">
    <citation type="submission" date="2020-05" db="EMBL/GenBank/DDBJ databases">
        <title>Large-scale comparative analyses of tick genomes elucidate their genetic diversity and vector capacities.</title>
        <authorList>
            <person name="Jia N."/>
            <person name="Wang J."/>
            <person name="Shi W."/>
            <person name="Du L."/>
            <person name="Sun Y."/>
            <person name="Zhan W."/>
            <person name="Jiang J."/>
            <person name="Wang Q."/>
            <person name="Zhang B."/>
            <person name="Ji P."/>
            <person name="Sakyi L.B."/>
            <person name="Cui X."/>
            <person name="Yuan T."/>
            <person name="Jiang B."/>
            <person name="Yang W."/>
            <person name="Lam T.T.-Y."/>
            <person name="Chang Q."/>
            <person name="Ding S."/>
            <person name="Wang X."/>
            <person name="Zhu J."/>
            <person name="Ruan X."/>
            <person name="Zhao L."/>
            <person name="Wei J."/>
            <person name="Que T."/>
            <person name="Du C."/>
            <person name="Cheng J."/>
            <person name="Dai P."/>
            <person name="Han X."/>
            <person name="Huang E."/>
            <person name="Gao Y."/>
            <person name="Liu J."/>
            <person name="Shao H."/>
            <person name="Ye R."/>
            <person name="Li L."/>
            <person name="Wei W."/>
            <person name="Wang X."/>
            <person name="Wang C."/>
            <person name="Yang T."/>
            <person name="Huo Q."/>
            <person name="Li W."/>
            <person name="Guo W."/>
            <person name="Chen H."/>
            <person name="Zhou L."/>
            <person name="Ni X."/>
            <person name="Tian J."/>
            <person name="Zhou Y."/>
            <person name="Sheng Y."/>
            <person name="Liu T."/>
            <person name="Pan Y."/>
            <person name="Xia L."/>
            <person name="Li J."/>
            <person name="Zhao F."/>
            <person name="Cao W."/>
        </authorList>
    </citation>
    <scope>NUCLEOTIDE SEQUENCE</scope>
    <source>
        <strain evidence="1">Hyas-2018</strain>
    </source>
</reference>
<name>A0ACB7SF39_HYAAI</name>
<dbReference type="EMBL" id="CM023484">
    <property type="protein sequence ID" value="KAH6933478.1"/>
    <property type="molecule type" value="Genomic_DNA"/>
</dbReference>
<protein>
    <submittedName>
        <fullName evidence="1">Uncharacterized protein</fullName>
    </submittedName>
</protein>
<proteinExistence type="predicted"/>
<organism evidence="1 2">
    <name type="scientific">Hyalomma asiaticum</name>
    <name type="common">Tick</name>
    <dbReference type="NCBI Taxonomy" id="266040"/>
    <lineage>
        <taxon>Eukaryota</taxon>
        <taxon>Metazoa</taxon>
        <taxon>Ecdysozoa</taxon>
        <taxon>Arthropoda</taxon>
        <taxon>Chelicerata</taxon>
        <taxon>Arachnida</taxon>
        <taxon>Acari</taxon>
        <taxon>Parasitiformes</taxon>
        <taxon>Ixodida</taxon>
        <taxon>Ixodoidea</taxon>
        <taxon>Ixodidae</taxon>
        <taxon>Hyalomminae</taxon>
        <taxon>Hyalomma</taxon>
    </lineage>
</organism>
<gene>
    <name evidence="1" type="ORF">HPB50_015426</name>
</gene>
<accession>A0ACB7SF39</accession>
<evidence type="ECO:0000313" key="1">
    <source>
        <dbReference type="EMBL" id="KAH6933478.1"/>
    </source>
</evidence>
<dbReference type="Proteomes" id="UP000821845">
    <property type="component" value="Chromosome 4"/>
</dbReference>
<comment type="caution">
    <text evidence="1">The sequence shown here is derived from an EMBL/GenBank/DDBJ whole genome shotgun (WGS) entry which is preliminary data.</text>
</comment>
<evidence type="ECO:0000313" key="2">
    <source>
        <dbReference type="Proteomes" id="UP000821845"/>
    </source>
</evidence>